<dbReference type="RefSeq" id="WP_021541061.1">
    <property type="nucleotide sequence ID" value="NZ_CP021726.1"/>
</dbReference>
<sequence length="420" mass="49302">MSSGFNSIEKNFSRFLSYFPGIKKIIKKAYIRINFYIYKKEHKVKSDYSIHTIDIDSCETFFGYYDKCPDNGKGDVIVCASTISTHNIPDPNNPIKLYVYNLCTKDKVFIANISAYNWQQGCRAHWLNDDLLIYNFYSHEKRNYSSKIYSIIEKKHIAEFSFAVQDSFLGNYFLSINYSRLMALRPDYGYRNKSFSWELFDLANDGIWKVDISSRKGELIVTFCDIINFEFENNDEYKHKVNHVMISPDGEKFIFIHRYYYKGKRNDRLMLSTKDGHLISVLANNKMVSHCCWLSNDKIIGYLRSDSGDDSYWVIDINNLESYQLLDGELLKYGDGHPSNCKNLLVTDTYPNKSRYQKLLLVDMDNDNYQELGEFLHDLSFSDETRCDLHPRFSHDGSMIFFDSVFSGKRKLCYLQLINK</sequence>
<dbReference type="AlphaFoldDB" id="A0A076G3Q5"/>
<accession>A0A076G3Q5</accession>
<dbReference type="Gene3D" id="2.130.10.10">
    <property type="entry name" value="YVTN repeat-like/Quinoprotein amine dehydrogenase"/>
    <property type="match status" value="1"/>
</dbReference>
<dbReference type="SUPFAM" id="SSF69304">
    <property type="entry name" value="Tricorn protease N-terminal domain"/>
    <property type="match status" value="1"/>
</dbReference>
<dbReference type="EMBL" id="KJ776793">
    <property type="protein sequence ID" value="AII26502.1"/>
    <property type="molecule type" value="Genomic_DNA"/>
</dbReference>
<proteinExistence type="predicted"/>
<protein>
    <submittedName>
        <fullName evidence="1">Uncharacterized protein</fullName>
    </submittedName>
</protein>
<name>A0A076G3Q5_ECOLX</name>
<reference evidence="1" key="1">
    <citation type="journal article" date="2014" name="Microbiology (Mosc.)">
        <title>Structure and gene cluster of the O antigen of Escherichia coli L-19, a candidate for a new O-serogroup.</title>
        <authorList>
            <person name="Zdorovenko E.L."/>
            <person name="Varbanets L.D."/>
            <person name="Liu B."/>
            <person name="Valueva O.A."/>
            <person name="Wang Q."/>
            <person name="Shashkov A.S."/>
            <person name="Garkavaya E.G."/>
            <person name="Brovarskaya O.S."/>
            <person name="Wang L."/>
            <person name="Knirel Y.A."/>
        </authorList>
    </citation>
    <scope>NUCLEOTIDE SEQUENCE</scope>
    <source>
        <strain evidence="1">L19</strain>
    </source>
</reference>
<organism evidence="1">
    <name type="scientific">Escherichia coli</name>
    <dbReference type="NCBI Taxonomy" id="562"/>
    <lineage>
        <taxon>Bacteria</taxon>
        <taxon>Pseudomonadati</taxon>
        <taxon>Pseudomonadota</taxon>
        <taxon>Gammaproteobacteria</taxon>
        <taxon>Enterobacterales</taxon>
        <taxon>Enterobacteriaceae</taxon>
        <taxon>Escherichia</taxon>
    </lineage>
</organism>
<dbReference type="InterPro" id="IPR015943">
    <property type="entry name" value="WD40/YVTN_repeat-like_dom_sf"/>
</dbReference>
<evidence type="ECO:0000313" key="1">
    <source>
        <dbReference type="EMBL" id="AII26502.1"/>
    </source>
</evidence>